<gene>
    <name evidence="1" type="ORF">JIN78_16325</name>
</gene>
<protein>
    <submittedName>
        <fullName evidence="1">Uncharacterized protein</fullName>
    </submittedName>
</protein>
<sequence length="91" mass="10529">MKHTLRFSPSGPIRCLYTEKIDLASLGRLSVVRASEIIFNRENQQWDTLDARTGQRLFSHPSRDECVRWEHEHLQAGTSAFDQQIIHPSNP</sequence>
<dbReference type="RefSeq" id="WP_200393071.1">
    <property type="nucleotide sequence ID" value="NZ_JAENIO010000069.1"/>
</dbReference>
<name>A0A934VP16_9BACT</name>
<evidence type="ECO:0000313" key="1">
    <source>
        <dbReference type="EMBL" id="MBK1835636.1"/>
    </source>
</evidence>
<dbReference type="AlphaFoldDB" id="A0A934VP16"/>
<organism evidence="1 2">
    <name type="scientific">Roseibacillus ishigakijimensis</name>
    <dbReference type="NCBI Taxonomy" id="454146"/>
    <lineage>
        <taxon>Bacteria</taxon>
        <taxon>Pseudomonadati</taxon>
        <taxon>Verrucomicrobiota</taxon>
        <taxon>Verrucomicrobiia</taxon>
        <taxon>Verrucomicrobiales</taxon>
        <taxon>Verrucomicrobiaceae</taxon>
        <taxon>Roseibacillus</taxon>
    </lineage>
</organism>
<accession>A0A934VP16</accession>
<proteinExistence type="predicted"/>
<reference evidence="1" key="1">
    <citation type="submission" date="2021-01" db="EMBL/GenBank/DDBJ databases">
        <title>Modified the classification status of verrucomicrobia.</title>
        <authorList>
            <person name="Feng X."/>
        </authorList>
    </citation>
    <scope>NUCLEOTIDE SEQUENCE</scope>
    <source>
        <strain evidence="1">KCTC 12986</strain>
    </source>
</reference>
<keyword evidence="2" id="KW-1185">Reference proteome</keyword>
<dbReference type="Proteomes" id="UP000604083">
    <property type="component" value="Unassembled WGS sequence"/>
</dbReference>
<comment type="caution">
    <text evidence="1">The sequence shown here is derived from an EMBL/GenBank/DDBJ whole genome shotgun (WGS) entry which is preliminary data.</text>
</comment>
<evidence type="ECO:0000313" key="2">
    <source>
        <dbReference type="Proteomes" id="UP000604083"/>
    </source>
</evidence>
<dbReference type="EMBL" id="JAENIO010000069">
    <property type="protein sequence ID" value="MBK1835636.1"/>
    <property type="molecule type" value="Genomic_DNA"/>
</dbReference>